<accession>A0A212QXX2</accession>
<dbReference type="InterPro" id="IPR009579">
    <property type="entry name" value="DUF1192"/>
</dbReference>
<dbReference type="AlphaFoldDB" id="A0A212QXX2"/>
<evidence type="ECO:0000313" key="2">
    <source>
        <dbReference type="EMBL" id="SNB64559.1"/>
    </source>
</evidence>
<name>A0A212QXX2_9PROT</name>
<evidence type="ECO:0000256" key="1">
    <source>
        <dbReference type="SAM" id="MobiDB-lite"/>
    </source>
</evidence>
<gene>
    <name evidence="2" type="ORF">SAMN07250955_104103</name>
</gene>
<organism evidence="2 3">
    <name type="scientific">Arboricoccus pini</name>
    <dbReference type="NCBI Taxonomy" id="1963835"/>
    <lineage>
        <taxon>Bacteria</taxon>
        <taxon>Pseudomonadati</taxon>
        <taxon>Pseudomonadota</taxon>
        <taxon>Alphaproteobacteria</taxon>
        <taxon>Geminicoccales</taxon>
        <taxon>Geminicoccaceae</taxon>
        <taxon>Arboricoccus</taxon>
    </lineage>
</organism>
<dbReference type="OrthoDB" id="7365597at2"/>
<reference evidence="2 3" key="1">
    <citation type="submission" date="2017-06" db="EMBL/GenBank/DDBJ databases">
        <authorList>
            <person name="Kim H.J."/>
            <person name="Triplett B.A."/>
        </authorList>
    </citation>
    <scope>NUCLEOTIDE SEQUENCE [LARGE SCALE GENOMIC DNA]</scope>
    <source>
        <strain evidence="2 3">B29T1</strain>
    </source>
</reference>
<feature type="region of interest" description="Disordered" evidence="1">
    <location>
        <begin position="1"/>
        <end position="21"/>
    </location>
</feature>
<dbReference type="Pfam" id="PF06698">
    <property type="entry name" value="DUF1192"/>
    <property type="match status" value="1"/>
</dbReference>
<dbReference type="EMBL" id="FYEH01000004">
    <property type="protein sequence ID" value="SNB64559.1"/>
    <property type="molecule type" value="Genomic_DNA"/>
</dbReference>
<dbReference type="Proteomes" id="UP000197065">
    <property type="component" value="Unassembled WGS sequence"/>
</dbReference>
<keyword evidence="3" id="KW-1185">Reference proteome</keyword>
<evidence type="ECO:0000313" key="3">
    <source>
        <dbReference type="Proteomes" id="UP000197065"/>
    </source>
</evidence>
<protein>
    <submittedName>
        <fullName evidence="2">Uncharacterized small protein, DUF1192 family</fullName>
    </submittedName>
</protein>
<proteinExistence type="predicted"/>
<sequence length="64" mass="7107">MDEEDMPSKTAVGPGLPRPLNGLSVEELEKYLTTLKQEIGRVDVEIARRRDVRGAAEALFKRPG</sequence>
<dbReference type="RefSeq" id="WP_088560693.1">
    <property type="nucleotide sequence ID" value="NZ_FYEH01000004.1"/>
</dbReference>